<dbReference type="AlphaFoldDB" id="A0A2K8SKA7"/>
<accession>A0A2K8SKA7</accession>
<reference evidence="1 2" key="1">
    <citation type="submission" date="2017-11" db="EMBL/GenBank/DDBJ databases">
        <title>Complete genome of a free-living desiccation-tolerant cyanobacterium and its photosynthetic adaptation to extreme terrestrial habitat.</title>
        <authorList>
            <person name="Shang J."/>
        </authorList>
    </citation>
    <scope>NUCLEOTIDE SEQUENCE [LARGE SCALE GENOMIC DNA]</scope>
    <source>
        <strain evidence="1 2">CCNUN1</strain>
    </source>
</reference>
<evidence type="ECO:0000313" key="2">
    <source>
        <dbReference type="Proteomes" id="UP000232003"/>
    </source>
</evidence>
<sequence length="38" mass="4281">MKFAAFLVFLKLFQNRRAFGINVGISAKSITIGTDKYN</sequence>
<organism evidence="1 2">
    <name type="scientific">Nostoc flagelliforme CCNUN1</name>
    <dbReference type="NCBI Taxonomy" id="2038116"/>
    <lineage>
        <taxon>Bacteria</taxon>
        <taxon>Bacillati</taxon>
        <taxon>Cyanobacteriota</taxon>
        <taxon>Cyanophyceae</taxon>
        <taxon>Nostocales</taxon>
        <taxon>Nostocaceae</taxon>
        <taxon>Nostoc</taxon>
    </lineage>
</organism>
<name>A0A2K8SKA7_9NOSO</name>
<dbReference type="EMBL" id="CP024785">
    <property type="protein sequence ID" value="AUB35790.1"/>
    <property type="molecule type" value="Genomic_DNA"/>
</dbReference>
<dbReference type="KEGG" id="nfl:COO91_01681"/>
<gene>
    <name evidence="1" type="ORF">COO91_01681</name>
</gene>
<keyword evidence="2" id="KW-1185">Reference proteome</keyword>
<dbReference type="Proteomes" id="UP000232003">
    <property type="component" value="Chromosome"/>
</dbReference>
<evidence type="ECO:0000313" key="1">
    <source>
        <dbReference type="EMBL" id="AUB35790.1"/>
    </source>
</evidence>
<protein>
    <submittedName>
        <fullName evidence="1">Uncharacterized protein</fullName>
    </submittedName>
</protein>
<proteinExistence type="predicted"/>